<keyword evidence="3" id="KW-0614">Plasmid</keyword>
<organism evidence="3 4">
    <name type="scientific">Jeotgalibacillus malaysiensis</name>
    <dbReference type="NCBI Taxonomy" id="1508404"/>
    <lineage>
        <taxon>Bacteria</taxon>
        <taxon>Bacillati</taxon>
        <taxon>Bacillota</taxon>
        <taxon>Bacilli</taxon>
        <taxon>Bacillales</taxon>
        <taxon>Caryophanaceae</taxon>
        <taxon>Jeotgalibacillus</taxon>
    </lineage>
</organism>
<name>A0A0B5AXU6_9BACL</name>
<accession>A0A0B5AXU6</accession>
<feature type="transmembrane region" description="Helical" evidence="1">
    <location>
        <begin position="12"/>
        <end position="31"/>
    </location>
</feature>
<dbReference type="GO" id="GO:0006974">
    <property type="term" value="P:DNA damage response"/>
    <property type="evidence" value="ECO:0007669"/>
    <property type="project" value="TreeGrafter"/>
</dbReference>
<keyword evidence="4" id="KW-1185">Reference proteome</keyword>
<dbReference type="BioCyc" id="JESP1508404:G14D9-13324-MONOMER"/>
<dbReference type="Pfam" id="PF05360">
    <property type="entry name" value="YiaAB"/>
    <property type="match status" value="1"/>
</dbReference>
<evidence type="ECO:0000256" key="1">
    <source>
        <dbReference type="SAM" id="Phobius"/>
    </source>
</evidence>
<dbReference type="InterPro" id="IPR008024">
    <property type="entry name" value="YiaAB"/>
</dbReference>
<geneLocation type="plasmid" evidence="4"/>
<evidence type="ECO:0000259" key="2">
    <source>
        <dbReference type="Pfam" id="PF05360"/>
    </source>
</evidence>
<dbReference type="HOGENOM" id="CLU_172326_2_0_9"/>
<dbReference type="PANTHER" id="PTHR37290">
    <property type="entry name" value="INNER MEMBRANE PROTEIN YIAA-RELATED"/>
    <property type="match status" value="1"/>
</dbReference>
<dbReference type="GO" id="GO:0005886">
    <property type="term" value="C:plasma membrane"/>
    <property type="evidence" value="ECO:0007669"/>
    <property type="project" value="TreeGrafter"/>
</dbReference>
<keyword evidence="1" id="KW-0472">Membrane</keyword>
<dbReference type="OrthoDB" id="3295178at2"/>
<evidence type="ECO:0000313" key="4">
    <source>
        <dbReference type="Proteomes" id="UP000031449"/>
    </source>
</evidence>
<dbReference type="InterPro" id="IPR038972">
    <property type="entry name" value="YiaA-like"/>
</dbReference>
<dbReference type="PANTHER" id="PTHR37290:SF1">
    <property type="entry name" value="INNER MEMBRANE PROTEIN YIAA"/>
    <property type="match status" value="1"/>
</dbReference>
<dbReference type="EMBL" id="CP009417">
    <property type="protein sequence ID" value="AJD93358.1"/>
    <property type="molecule type" value="Genomic_DNA"/>
</dbReference>
<proteinExistence type="predicted"/>
<evidence type="ECO:0000313" key="3">
    <source>
        <dbReference type="EMBL" id="AJD93358.1"/>
    </source>
</evidence>
<keyword evidence="1" id="KW-1133">Transmembrane helix</keyword>
<dbReference type="Proteomes" id="UP000031449">
    <property type="component" value="Plasmid unnamed"/>
</dbReference>
<dbReference type="KEGG" id="jeo:JMA_40400"/>
<feature type="domain" description="YiaAB two helix" evidence="2">
    <location>
        <begin position="9"/>
        <end position="61"/>
    </location>
</feature>
<reference evidence="3 4" key="1">
    <citation type="submission" date="2014-08" db="EMBL/GenBank/DDBJ databases">
        <title>Complete genome of a marine bacteria Jeotgalibacillus malaysiensis.</title>
        <authorList>
            <person name="Yaakop A.S."/>
            <person name="Chan K.-G."/>
            <person name="Goh K.M."/>
        </authorList>
    </citation>
    <scope>NUCLEOTIDE SEQUENCE [LARGE SCALE GENOMIC DNA]</scope>
    <source>
        <strain evidence="3 4">D5</strain>
        <plasmid evidence="4">Plasmid</plasmid>
    </source>
</reference>
<feature type="transmembrane region" description="Helical" evidence="1">
    <location>
        <begin position="37"/>
        <end position="55"/>
    </location>
</feature>
<sequence length="80" mass="9315">MKRRNTQAFTFLAWASFALALGMMLIGIYTLKETLSVKGYYLMGTFFLVMSSFVLQKVVRDNVEDDERERRLNPPSKEDK</sequence>
<gene>
    <name evidence="3" type="ORF">JMA_40400</name>
</gene>
<dbReference type="AlphaFoldDB" id="A0A0B5AXU6"/>
<protein>
    <recommendedName>
        <fullName evidence="2">YiaAB two helix domain-containing protein</fullName>
    </recommendedName>
</protein>
<keyword evidence="1" id="KW-0812">Transmembrane</keyword>